<dbReference type="SUPFAM" id="SSF57903">
    <property type="entry name" value="FYVE/PHD zinc finger"/>
    <property type="match status" value="1"/>
</dbReference>
<evidence type="ECO:0000256" key="8">
    <source>
        <dbReference type="PROSITE-ProRule" id="PRU00091"/>
    </source>
</evidence>
<dbReference type="GO" id="GO:0016020">
    <property type="term" value="C:membrane"/>
    <property type="evidence" value="ECO:0007669"/>
    <property type="project" value="InterPro"/>
</dbReference>
<feature type="domain" description="C2" evidence="10">
    <location>
        <begin position="814"/>
        <end position="937"/>
    </location>
</feature>
<dbReference type="Proteomes" id="UP000492821">
    <property type="component" value="Unassembled WGS sequence"/>
</dbReference>
<evidence type="ECO:0000259" key="10">
    <source>
        <dbReference type="PROSITE" id="PS50004"/>
    </source>
</evidence>
<feature type="region of interest" description="Disordered" evidence="9">
    <location>
        <begin position="244"/>
        <end position="346"/>
    </location>
</feature>
<keyword evidence="4" id="KW-0862">Zinc</keyword>
<keyword evidence="2" id="KW-0677">Repeat</keyword>
<dbReference type="InterPro" id="IPR010911">
    <property type="entry name" value="Rab_BD"/>
</dbReference>
<reference evidence="14" key="2">
    <citation type="submission" date="2020-10" db="UniProtKB">
        <authorList>
            <consortium name="WormBaseParasite"/>
        </authorList>
    </citation>
    <scope>IDENTIFICATION</scope>
</reference>
<dbReference type="WBParaSite" id="Pan_g8006.t1">
    <property type="protein sequence ID" value="Pan_g8006.t1"/>
    <property type="gene ID" value="Pan_g8006"/>
</dbReference>
<dbReference type="PROSITE" id="PS50004">
    <property type="entry name" value="C2"/>
    <property type="match status" value="2"/>
</dbReference>
<protein>
    <submittedName>
        <fullName evidence="14">Rabphilin-3A</fullName>
    </submittedName>
</protein>
<dbReference type="InterPro" id="IPR013083">
    <property type="entry name" value="Znf_RING/FYVE/PHD"/>
</dbReference>
<dbReference type="Pfam" id="PF02318">
    <property type="entry name" value="FYVE_2"/>
    <property type="match status" value="1"/>
</dbReference>
<dbReference type="GO" id="GO:0061669">
    <property type="term" value="P:spontaneous neurotransmitter secretion"/>
    <property type="evidence" value="ECO:0007669"/>
    <property type="project" value="TreeGrafter"/>
</dbReference>
<evidence type="ECO:0000256" key="5">
    <source>
        <dbReference type="ARBA" id="ARBA00022837"/>
    </source>
</evidence>
<dbReference type="CDD" id="cd04035">
    <property type="entry name" value="C2A_Rabphilin_Doc2"/>
    <property type="match status" value="1"/>
</dbReference>
<evidence type="ECO:0000256" key="9">
    <source>
        <dbReference type="SAM" id="MobiDB-lite"/>
    </source>
</evidence>
<dbReference type="GO" id="GO:0006887">
    <property type="term" value="P:exocytosis"/>
    <property type="evidence" value="ECO:0007669"/>
    <property type="project" value="InterPro"/>
</dbReference>
<dbReference type="GO" id="GO:0008021">
    <property type="term" value="C:synaptic vesicle"/>
    <property type="evidence" value="ECO:0007669"/>
    <property type="project" value="InterPro"/>
</dbReference>
<feature type="compositionally biased region" description="Polar residues" evidence="9">
    <location>
        <begin position="434"/>
        <end position="453"/>
    </location>
</feature>
<keyword evidence="6" id="KW-0770">Synapse</keyword>
<feature type="compositionally biased region" description="Polar residues" evidence="9">
    <location>
        <begin position="359"/>
        <end position="372"/>
    </location>
</feature>
<dbReference type="InterPro" id="IPR001565">
    <property type="entry name" value="Synaptotagmin"/>
</dbReference>
<feature type="compositionally biased region" description="Polar residues" evidence="9">
    <location>
        <begin position="385"/>
        <end position="408"/>
    </location>
</feature>
<evidence type="ECO:0000256" key="4">
    <source>
        <dbReference type="ARBA" id="ARBA00022833"/>
    </source>
</evidence>
<dbReference type="InterPro" id="IPR011011">
    <property type="entry name" value="Znf_FYVE_PHD"/>
</dbReference>
<evidence type="ECO:0000256" key="2">
    <source>
        <dbReference type="ARBA" id="ARBA00022737"/>
    </source>
</evidence>
<feature type="region of interest" description="Disordered" evidence="9">
    <location>
        <begin position="359"/>
        <end position="408"/>
    </location>
</feature>
<dbReference type="GO" id="GO:0031267">
    <property type="term" value="F:small GTPase binding"/>
    <property type="evidence" value="ECO:0007669"/>
    <property type="project" value="InterPro"/>
</dbReference>
<feature type="region of interest" description="Disordered" evidence="9">
    <location>
        <begin position="596"/>
        <end position="633"/>
    </location>
</feature>
<dbReference type="GO" id="GO:0006886">
    <property type="term" value="P:intracellular protein transport"/>
    <property type="evidence" value="ECO:0007669"/>
    <property type="project" value="InterPro"/>
</dbReference>
<accession>A0A7E4WA80</accession>
<dbReference type="PROSITE" id="PS50178">
    <property type="entry name" value="ZF_FYVE"/>
    <property type="match status" value="1"/>
</dbReference>
<dbReference type="CDD" id="cd08384">
    <property type="entry name" value="C2B_Rabphilin_Doc2"/>
    <property type="match status" value="1"/>
</dbReference>
<evidence type="ECO:0000256" key="6">
    <source>
        <dbReference type="ARBA" id="ARBA00023018"/>
    </source>
</evidence>
<dbReference type="InterPro" id="IPR000008">
    <property type="entry name" value="C2_dom"/>
</dbReference>
<dbReference type="InterPro" id="IPR041282">
    <property type="entry name" value="FYVE_2"/>
</dbReference>
<evidence type="ECO:0000259" key="12">
    <source>
        <dbReference type="PROSITE" id="PS50916"/>
    </source>
</evidence>
<dbReference type="SUPFAM" id="SSF49562">
    <property type="entry name" value="C2 domain (Calcium/lipid-binding domain, CaLB)"/>
    <property type="match status" value="2"/>
</dbReference>
<dbReference type="PRINTS" id="PR00399">
    <property type="entry name" value="SYNAPTOTAGMN"/>
</dbReference>
<dbReference type="InterPro" id="IPR035892">
    <property type="entry name" value="C2_domain_sf"/>
</dbReference>
<dbReference type="GO" id="GO:0017158">
    <property type="term" value="P:regulation of calcium ion-dependent exocytosis"/>
    <property type="evidence" value="ECO:0007669"/>
    <property type="project" value="TreeGrafter"/>
</dbReference>
<dbReference type="PRINTS" id="PR00360">
    <property type="entry name" value="C2DOMAIN"/>
</dbReference>
<keyword evidence="1" id="KW-0479">Metal-binding</keyword>
<dbReference type="InterPro" id="IPR017455">
    <property type="entry name" value="Znf_FYVE-rel"/>
</dbReference>
<dbReference type="InterPro" id="IPR043566">
    <property type="entry name" value="Rabphilin/DOC2/Noc2"/>
</dbReference>
<dbReference type="PROSITE" id="PS50916">
    <property type="entry name" value="RABBD"/>
    <property type="match status" value="1"/>
</dbReference>
<keyword evidence="13" id="KW-1185">Reference proteome</keyword>
<dbReference type="Pfam" id="PF00168">
    <property type="entry name" value="C2"/>
    <property type="match status" value="2"/>
</dbReference>
<feature type="compositionally biased region" description="Polar residues" evidence="9">
    <location>
        <begin position="470"/>
        <end position="479"/>
    </location>
</feature>
<proteinExistence type="predicted"/>
<feature type="domain" description="RabBD" evidence="12">
    <location>
        <begin position="64"/>
        <end position="186"/>
    </location>
</feature>
<feature type="compositionally biased region" description="Polar residues" evidence="9">
    <location>
        <begin position="281"/>
        <end position="291"/>
    </location>
</feature>
<dbReference type="PANTHER" id="PTHR45729">
    <property type="entry name" value="RABPHILIN, ISOFORM A"/>
    <property type="match status" value="1"/>
</dbReference>
<dbReference type="SMART" id="SM00239">
    <property type="entry name" value="C2"/>
    <property type="match status" value="2"/>
</dbReference>
<keyword evidence="5" id="KW-0106">Calcium</keyword>
<feature type="domain" description="FYVE-type" evidence="11">
    <location>
        <begin position="112"/>
        <end position="173"/>
    </location>
</feature>
<dbReference type="InterPro" id="IPR047022">
    <property type="entry name" value="Rabphilin_Doc2_C2A"/>
</dbReference>
<feature type="compositionally biased region" description="Low complexity" evidence="9">
    <location>
        <begin position="511"/>
        <end position="523"/>
    </location>
</feature>
<evidence type="ECO:0000313" key="14">
    <source>
        <dbReference type="WBParaSite" id="Pan_g8006.t1"/>
    </source>
</evidence>
<dbReference type="AlphaFoldDB" id="A0A7E4WA80"/>
<dbReference type="GO" id="GO:0008270">
    <property type="term" value="F:zinc ion binding"/>
    <property type="evidence" value="ECO:0007669"/>
    <property type="project" value="UniProtKB-KW"/>
</dbReference>
<dbReference type="Gene3D" id="3.30.40.10">
    <property type="entry name" value="Zinc/RING finger domain, C3HC4 (zinc finger)"/>
    <property type="match status" value="1"/>
</dbReference>
<evidence type="ECO:0000256" key="1">
    <source>
        <dbReference type="ARBA" id="ARBA00022723"/>
    </source>
</evidence>
<evidence type="ECO:0000313" key="13">
    <source>
        <dbReference type="Proteomes" id="UP000492821"/>
    </source>
</evidence>
<feature type="region of interest" description="Disordered" evidence="9">
    <location>
        <begin position="425"/>
        <end position="584"/>
    </location>
</feature>
<dbReference type="PANTHER" id="PTHR45729:SF6">
    <property type="entry name" value="RABPHILIN, ISOFORM A"/>
    <property type="match status" value="1"/>
</dbReference>
<name>A0A7E4WA80_PANRE</name>
<dbReference type="Gene3D" id="2.60.40.150">
    <property type="entry name" value="C2 domain"/>
    <property type="match status" value="2"/>
</dbReference>
<reference evidence="13" key="1">
    <citation type="journal article" date="2013" name="Genetics">
        <title>The draft genome and transcriptome of Panagrellus redivivus are shaped by the harsh demands of a free-living lifestyle.</title>
        <authorList>
            <person name="Srinivasan J."/>
            <person name="Dillman A.R."/>
            <person name="Macchietto M.G."/>
            <person name="Heikkinen L."/>
            <person name="Lakso M."/>
            <person name="Fracchia K.M."/>
            <person name="Antoshechkin I."/>
            <person name="Mortazavi A."/>
            <person name="Wong G."/>
            <person name="Sternberg P.W."/>
        </authorList>
    </citation>
    <scope>NUCLEOTIDE SEQUENCE [LARGE SCALE GENOMIC DNA]</scope>
    <source>
        <strain evidence="13">MT8872</strain>
    </source>
</reference>
<evidence type="ECO:0000256" key="3">
    <source>
        <dbReference type="ARBA" id="ARBA00022771"/>
    </source>
</evidence>
<dbReference type="CDD" id="cd15746">
    <property type="entry name" value="FYVE_RP3A_like"/>
    <property type="match status" value="1"/>
</dbReference>
<dbReference type="InterPro" id="IPR030541">
    <property type="entry name" value="FYVE_RBF-1"/>
</dbReference>
<sequence length="954" mass="105588">MSVDRNFADLDIKSHFMDLMNDWEIGGTQNPWVCPSDRHLQLRAQLKSGWSVRTASARSPTNIKQNTGAISDAEQEQIRQVLARAEAGRQNEQQRIGKMVDRLEKMRNRATGNGVTQCLLCQTEFGLLASKSYAAMCSDCRKYVCQKNCGVETYDQKRGEPVFLCKICSEYREVMWKKSGAWFYKEMPAYVKPAVNGNTPTGNGNGIAGQRSLWQHHSASRPNLAALSPTTAFSTLSLQEVGAYQQPSTSNGALHNASSGSTNVINNSNARVSRQLPIPPDQQQRLKTTPTAARARIQPSWVHEKVQSSMSIGSEDEESSSSSVDHGEYKSGKGPPRKGHIFQRPKDPNQMATLHYNTATTPFHLRSQNQATDTDESENEESRHTTPSTSPRHSLATPSSYGGDDLSQNHTSLVANEAAFDAKSIDSGVDQSDHSTQQAQMHASSSAHLSITPRSEAVSPPSVLHPMQTAPPSRLSNGESPKPPVIGPTPPPIPPRAHTASPSPFPDRCLSSASSSNASSSAAFHQPSTPYFAKMPHREEKTTPPHRPGIPLSHESLHSLSRNTDRRNRPGSLNSMDGGPTGSESIKKIAENAETTENLVKTEDAGSPTFMSSPDDDTKSAWQMASRKGSPRNVCTKTFSLQSANGIIRKRSRKIDNAVSTDSLSTESREKTSDETGTLGSIQFNLAYMKEDKQLIIHLIRAKNLKAMDSNGFSDPYVKFHLIPGNAKATKLTSKTIERTLDPEWHEELIYYGITDEDHQRKTLRVTVLDRDRIGSDFLGETRVALKKLSPGQVKKFNLYLEHQMPIPVEKTALRGKILLAISYNIQQGSLFVHIKRCAELFGMDSSGFSDPYCRVSLTPLSNKSHRQKTSIKKRTLNPEFNESLQFIVPFKDLPKKTLEIGVYDHDVAKQDDYIGGLTLSSTAKDEQRSRQWTQCIENPGQTFEAWHQLDLKE</sequence>
<feature type="domain" description="C2" evidence="10">
    <location>
        <begin position="678"/>
        <end position="801"/>
    </location>
</feature>
<evidence type="ECO:0000256" key="7">
    <source>
        <dbReference type="ARBA" id="ARBA00034103"/>
    </source>
</evidence>
<feature type="compositionally biased region" description="Pro residues" evidence="9">
    <location>
        <begin position="481"/>
        <end position="495"/>
    </location>
</feature>
<keyword evidence="3 8" id="KW-0863">Zinc-finger</keyword>
<feature type="compositionally biased region" description="Polar residues" evidence="9">
    <location>
        <begin position="245"/>
        <end position="272"/>
    </location>
</feature>
<comment type="subcellular location">
    <subcellularLocation>
        <location evidence="7">Synapse</location>
    </subcellularLocation>
</comment>
<feature type="region of interest" description="Disordered" evidence="9">
    <location>
        <begin position="656"/>
        <end position="676"/>
    </location>
</feature>
<organism evidence="13 14">
    <name type="scientific">Panagrellus redivivus</name>
    <name type="common">Microworm</name>
    <dbReference type="NCBI Taxonomy" id="6233"/>
    <lineage>
        <taxon>Eukaryota</taxon>
        <taxon>Metazoa</taxon>
        <taxon>Ecdysozoa</taxon>
        <taxon>Nematoda</taxon>
        <taxon>Chromadorea</taxon>
        <taxon>Rhabditida</taxon>
        <taxon>Tylenchina</taxon>
        <taxon>Panagrolaimomorpha</taxon>
        <taxon>Panagrolaimoidea</taxon>
        <taxon>Panagrolaimidae</taxon>
        <taxon>Panagrellus</taxon>
    </lineage>
</organism>
<evidence type="ECO:0000259" key="11">
    <source>
        <dbReference type="PROSITE" id="PS50178"/>
    </source>
</evidence>